<evidence type="ECO:0000256" key="1">
    <source>
        <dbReference type="SAM" id="Phobius"/>
    </source>
</evidence>
<name>D0A0U4_TRYB9</name>
<gene>
    <name evidence="2" type="ORF">TbgDal_X19600</name>
</gene>
<reference evidence="3" key="1">
    <citation type="journal article" date="2010" name="PLoS Negl. Trop. Dis.">
        <title>The genome sequence of Trypanosoma brucei gambiense, causative agent of chronic human african trypanosomiasis.</title>
        <authorList>
            <person name="Jackson A.P."/>
            <person name="Sanders M."/>
            <person name="Berry A."/>
            <person name="McQuillan J."/>
            <person name="Aslett M.A."/>
            <person name="Quail M.A."/>
            <person name="Chukualim B."/>
            <person name="Capewell P."/>
            <person name="MacLeod A."/>
            <person name="Melville S.E."/>
            <person name="Gibson W."/>
            <person name="Barry J.D."/>
            <person name="Berriman M."/>
            <person name="Hertz-Fowler C."/>
        </authorList>
    </citation>
    <scope>NUCLEOTIDE SEQUENCE [LARGE SCALE GENOMIC DNA]</scope>
    <source>
        <strain evidence="3">MHOM/CI/86/DAL972</strain>
    </source>
</reference>
<dbReference type="RefSeq" id="XP_011779116.1">
    <property type="nucleotide sequence ID" value="XM_011780814.1"/>
</dbReference>
<protein>
    <submittedName>
        <fullName evidence="2">Uncharacterized protein</fullName>
    </submittedName>
</protein>
<keyword evidence="1" id="KW-1133">Transmembrane helix</keyword>
<keyword evidence="1" id="KW-0472">Membrane</keyword>
<keyword evidence="1" id="KW-0812">Transmembrane</keyword>
<feature type="transmembrane region" description="Helical" evidence="1">
    <location>
        <begin position="59"/>
        <end position="79"/>
    </location>
</feature>
<dbReference type="EMBL" id="FN554973">
    <property type="protein sequence ID" value="CBH16852.1"/>
    <property type="molecule type" value="Genomic_DNA"/>
</dbReference>
<evidence type="ECO:0000313" key="3">
    <source>
        <dbReference type="Proteomes" id="UP000002316"/>
    </source>
</evidence>
<organism evidence="2 3">
    <name type="scientific">Trypanosoma brucei gambiense (strain MHOM/CI/86/DAL972)</name>
    <dbReference type="NCBI Taxonomy" id="679716"/>
    <lineage>
        <taxon>Eukaryota</taxon>
        <taxon>Discoba</taxon>
        <taxon>Euglenozoa</taxon>
        <taxon>Kinetoplastea</taxon>
        <taxon>Metakinetoplastina</taxon>
        <taxon>Trypanosomatida</taxon>
        <taxon>Trypanosomatidae</taxon>
        <taxon>Trypanosoma</taxon>
    </lineage>
</organism>
<dbReference type="GeneID" id="23865216"/>
<dbReference type="AlphaFoldDB" id="D0A0U4"/>
<accession>D0A0U4</accession>
<feature type="transmembrane region" description="Helical" evidence="1">
    <location>
        <begin position="91"/>
        <end position="113"/>
    </location>
</feature>
<dbReference type="KEGG" id="tbg:TbgDal_X19600"/>
<proteinExistence type="predicted"/>
<dbReference type="Proteomes" id="UP000002316">
    <property type="component" value="Chromosome 10"/>
</dbReference>
<evidence type="ECO:0000313" key="2">
    <source>
        <dbReference type="EMBL" id="CBH16852.1"/>
    </source>
</evidence>
<sequence>MFPEASVSWQRMMDKFVSCCVVKNQHSKGQAPSGTKLLRSPHALPAAVLKIRIHSPGGLCVWGSLFSLIFYFFRSIGSLRLLVSKIPTKLYASYALVAVIPRCCAVGSFCSTVRRAPACRFMRLLRNWPSCAG</sequence>